<keyword evidence="1" id="KW-0732">Signal</keyword>
<dbReference type="RefSeq" id="WP_189606898.1">
    <property type="nucleotide sequence ID" value="NZ_BMXR01000001.1"/>
</dbReference>
<feature type="chain" id="PRO_5038069866" evidence="1">
    <location>
        <begin position="22"/>
        <end position="419"/>
    </location>
</feature>
<protein>
    <submittedName>
        <fullName evidence="2">Uncharacterized protein</fullName>
    </submittedName>
</protein>
<dbReference type="EMBL" id="BMXR01000001">
    <property type="protein sequence ID" value="GGX41160.1"/>
    <property type="molecule type" value="Genomic_DNA"/>
</dbReference>
<dbReference type="Proteomes" id="UP000626148">
    <property type="component" value="Unassembled WGS sequence"/>
</dbReference>
<sequence length="419" mass="44614">MNKLALSVPFAALSLAGCINGADGESDISTNTFDVGEMIADTDRTVVVATASPDYSTSDVAFIRSATDGSAYVSENALATTSPNDIGISVYSDSLYRSGRFGFDNLTKYSLSFGFVPTQEWQYSVTEGDASANPYKVVFESESRAFIVQYGLPNMWVIDPSVSDSGETGFKLGEIDLSAYAHADTNGTPGMTDALIADGKLYVLMDRLNADFSATEHSYLAVIDLATLEEIDTGKGAGDLKGIDLGIKNAGNIDLHDNTLYIAGQGNSAFGATAGKYDGGIVTVDTSSYATSMLVDDGDDASHPYGQIQKVEVVNDNQAFFVGRANWGDDTLYHFNPTQANPAGSAVSDIQHLNIADIQHEALDDSAARYSDLVYVAVQSATSDPESRGRIDVVNVADQSLIGTLELIYNPTDIEVMDR</sequence>
<reference evidence="2" key="1">
    <citation type="journal article" date="2014" name="Int. J. Syst. Evol. Microbiol.">
        <title>Complete genome sequence of Corynebacterium casei LMG S-19264T (=DSM 44701T), isolated from a smear-ripened cheese.</title>
        <authorList>
            <consortium name="US DOE Joint Genome Institute (JGI-PGF)"/>
            <person name="Walter F."/>
            <person name="Albersmeier A."/>
            <person name="Kalinowski J."/>
            <person name="Ruckert C."/>
        </authorList>
    </citation>
    <scope>NUCLEOTIDE SEQUENCE</scope>
    <source>
        <strain evidence="2">KCTC 22169</strain>
    </source>
</reference>
<keyword evidence="3" id="KW-1185">Reference proteome</keyword>
<dbReference type="AlphaFoldDB" id="A0A918K2E6"/>
<proteinExistence type="predicted"/>
<dbReference type="PROSITE" id="PS51257">
    <property type="entry name" value="PROKAR_LIPOPROTEIN"/>
    <property type="match status" value="1"/>
</dbReference>
<accession>A0A918K2E6</accession>
<name>A0A918K2E6_9GAMM</name>
<evidence type="ECO:0000313" key="2">
    <source>
        <dbReference type="EMBL" id="GGX41160.1"/>
    </source>
</evidence>
<gene>
    <name evidence="2" type="ORF">GCM10007392_05010</name>
</gene>
<feature type="signal peptide" evidence="1">
    <location>
        <begin position="1"/>
        <end position="21"/>
    </location>
</feature>
<evidence type="ECO:0000313" key="3">
    <source>
        <dbReference type="Proteomes" id="UP000626148"/>
    </source>
</evidence>
<comment type="caution">
    <text evidence="2">The sequence shown here is derived from an EMBL/GenBank/DDBJ whole genome shotgun (WGS) entry which is preliminary data.</text>
</comment>
<evidence type="ECO:0000256" key="1">
    <source>
        <dbReference type="SAM" id="SignalP"/>
    </source>
</evidence>
<reference evidence="2" key="2">
    <citation type="submission" date="2020-09" db="EMBL/GenBank/DDBJ databases">
        <authorList>
            <person name="Sun Q."/>
            <person name="Kim S."/>
        </authorList>
    </citation>
    <scope>NUCLEOTIDE SEQUENCE</scope>
    <source>
        <strain evidence="2">KCTC 22169</strain>
    </source>
</reference>
<organism evidence="2 3">
    <name type="scientific">Saccharospirillum salsuginis</name>
    <dbReference type="NCBI Taxonomy" id="418750"/>
    <lineage>
        <taxon>Bacteria</taxon>
        <taxon>Pseudomonadati</taxon>
        <taxon>Pseudomonadota</taxon>
        <taxon>Gammaproteobacteria</taxon>
        <taxon>Oceanospirillales</taxon>
        <taxon>Saccharospirillaceae</taxon>
        <taxon>Saccharospirillum</taxon>
    </lineage>
</organism>